<keyword evidence="5" id="KW-0227">DNA damage</keyword>
<feature type="binding site" evidence="9">
    <location>
        <position position="141"/>
    </location>
    <ligand>
        <name>Mg(2+)</name>
        <dbReference type="ChEBI" id="CHEBI:18420"/>
        <label>1</label>
    </ligand>
</feature>
<dbReference type="GO" id="GO:0003906">
    <property type="term" value="F:DNA-(apurinic or apyrimidinic site) endonuclease activity"/>
    <property type="evidence" value="ECO:0007669"/>
    <property type="project" value="TreeGrafter"/>
</dbReference>
<comment type="cofactor">
    <cofactor evidence="9">
        <name>Mg(2+)</name>
        <dbReference type="ChEBI" id="CHEBI:18420"/>
    </cofactor>
    <cofactor evidence="9">
        <name>Mn(2+)</name>
        <dbReference type="ChEBI" id="CHEBI:29035"/>
    </cofactor>
    <text evidence="9">Probably binds two magnesium or manganese ions per subunit.</text>
</comment>
<evidence type="ECO:0000256" key="8">
    <source>
        <dbReference type="ARBA" id="ARBA00023204"/>
    </source>
</evidence>
<comment type="catalytic activity">
    <reaction evidence="1">
        <text>Exonucleolytic cleavage in the 3'- to 5'-direction to yield nucleoside 5'-phosphates.</text>
        <dbReference type="EC" id="3.1.11.2"/>
    </reaction>
</comment>
<dbReference type="PANTHER" id="PTHR22748:SF6">
    <property type="entry name" value="DNA-(APURINIC OR APYRIMIDINIC SITE) ENDONUCLEASE"/>
    <property type="match status" value="1"/>
</dbReference>
<evidence type="ECO:0000256" key="9">
    <source>
        <dbReference type="PIRSR" id="PIRSR604808-2"/>
    </source>
</evidence>
<organism evidence="12 13">
    <name type="scientific">Pygocentrus nattereri</name>
    <name type="common">Red-bellied piranha</name>
    <dbReference type="NCBI Taxonomy" id="42514"/>
    <lineage>
        <taxon>Eukaryota</taxon>
        <taxon>Metazoa</taxon>
        <taxon>Chordata</taxon>
        <taxon>Craniata</taxon>
        <taxon>Vertebrata</taxon>
        <taxon>Euteleostomi</taxon>
        <taxon>Actinopterygii</taxon>
        <taxon>Neopterygii</taxon>
        <taxon>Teleostei</taxon>
        <taxon>Ostariophysi</taxon>
        <taxon>Characiformes</taxon>
        <taxon>Characoidei</taxon>
        <taxon>Pygocentrus</taxon>
    </lineage>
</organism>
<evidence type="ECO:0000313" key="13">
    <source>
        <dbReference type="Proteomes" id="UP001501920"/>
    </source>
</evidence>
<evidence type="ECO:0000256" key="3">
    <source>
        <dbReference type="ARBA" id="ARBA00012115"/>
    </source>
</evidence>
<dbReference type="GO" id="GO:0008081">
    <property type="term" value="F:phosphoric diester hydrolase activity"/>
    <property type="evidence" value="ECO:0007669"/>
    <property type="project" value="TreeGrafter"/>
</dbReference>
<evidence type="ECO:0000256" key="6">
    <source>
        <dbReference type="ARBA" id="ARBA00022801"/>
    </source>
</evidence>
<keyword evidence="13" id="KW-1185">Reference proteome</keyword>
<accession>A0AAR2L2Q3</accession>
<evidence type="ECO:0000256" key="2">
    <source>
        <dbReference type="ARBA" id="ARBA00007092"/>
    </source>
</evidence>
<dbReference type="GO" id="GO:0008311">
    <property type="term" value="F:double-stranded DNA 3'-5' DNA exonuclease activity"/>
    <property type="evidence" value="ECO:0007669"/>
    <property type="project" value="UniProtKB-EC"/>
</dbReference>
<dbReference type="GO" id="GO:0046872">
    <property type="term" value="F:metal ion binding"/>
    <property type="evidence" value="ECO:0007669"/>
    <property type="project" value="UniProtKB-KW"/>
</dbReference>
<feature type="site" description="Transition state stabilizer" evidence="10">
    <location>
        <position position="143"/>
    </location>
</feature>
<keyword evidence="7 9" id="KW-0460">Magnesium</keyword>
<reference evidence="12" key="3">
    <citation type="submission" date="2025-09" db="UniProtKB">
        <authorList>
            <consortium name="Ensembl"/>
        </authorList>
    </citation>
    <scope>IDENTIFICATION</scope>
</reference>
<reference evidence="12" key="2">
    <citation type="submission" date="2025-08" db="UniProtKB">
        <authorList>
            <consortium name="Ensembl"/>
        </authorList>
    </citation>
    <scope>IDENTIFICATION</scope>
</reference>
<keyword evidence="6" id="KW-0378">Hydrolase</keyword>
<feature type="domain" description="Endonuclease/exonuclease/phosphatase" evidence="11">
    <location>
        <begin position="7"/>
        <end position="146"/>
    </location>
</feature>
<dbReference type="SUPFAM" id="SSF56219">
    <property type="entry name" value="DNase I-like"/>
    <property type="match status" value="1"/>
</dbReference>
<feature type="binding site" evidence="9">
    <location>
        <position position="143"/>
    </location>
    <ligand>
        <name>Mg(2+)</name>
        <dbReference type="ChEBI" id="CHEBI:18420"/>
        <label>1</label>
    </ligand>
</feature>
<dbReference type="PANTHER" id="PTHR22748">
    <property type="entry name" value="AP ENDONUCLEASE"/>
    <property type="match status" value="1"/>
</dbReference>
<dbReference type="Gene3D" id="3.60.10.10">
    <property type="entry name" value="Endonuclease/exonuclease/phosphatase"/>
    <property type="match status" value="1"/>
</dbReference>
<keyword evidence="8" id="KW-0234">DNA repair</keyword>
<dbReference type="Pfam" id="PF03372">
    <property type="entry name" value="Exo_endo_phos"/>
    <property type="match status" value="1"/>
</dbReference>
<sequence>MSTLRFVTWNVRGAGSREKRLKIFNRLSDLQADIVFLQETHLSKTPTYTLTSPQFPHAYSACYNSKQRGVAILINRRINFSISNNITDPEGRFIILNLSILNMHLCIANIYGPNVDDPSFFHNIFTALSDHSDTKLIIGGDFNLVLHPKIDRLSTAVSQRNWQSADTLKQYMNDFGHLSITLIYMTFGGS</sequence>
<evidence type="ECO:0000313" key="12">
    <source>
        <dbReference type="Ensembl" id="ENSPNAP00000068922.1"/>
    </source>
</evidence>
<evidence type="ECO:0000256" key="4">
    <source>
        <dbReference type="ARBA" id="ARBA00022723"/>
    </source>
</evidence>
<protein>
    <recommendedName>
        <fullName evidence="3">exodeoxyribonuclease III</fullName>
        <ecNumber evidence="3">3.1.11.2</ecNumber>
    </recommendedName>
</protein>
<evidence type="ECO:0000256" key="10">
    <source>
        <dbReference type="PIRSR" id="PIRSR604808-3"/>
    </source>
</evidence>
<dbReference type="Ensembl" id="ENSPNAT00000084474.1">
    <property type="protein sequence ID" value="ENSPNAP00000068922.1"/>
    <property type="gene ID" value="ENSPNAG00000034783.1"/>
</dbReference>
<dbReference type="GeneTree" id="ENSGT00940000176955"/>
<dbReference type="Proteomes" id="UP001501920">
    <property type="component" value="Chromosome 9"/>
</dbReference>
<reference evidence="12 13" key="1">
    <citation type="submission" date="2020-10" db="EMBL/GenBank/DDBJ databases">
        <title>Pygocentrus nattereri (red-bellied piranha) genome, fPygNat1, primary haplotype.</title>
        <authorList>
            <person name="Myers G."/>
            <person name="Meyer A."/>
            <person name="Karagic N."/>
            <person name="Pippel M."/>
            <person name="Winkler S."/>
            <person name="Tracey A."/>
            <person name="Wood J."/>
            <person name="Formenti G."/>
            <person name="Howe K."/>
            <person name="Fedrigo O."/>
            <person name="Jarvis E.D."/>
        </authorList>
    </citation>
    <scope>NUCLEOTIDE SEQUENCE [LARGE SCALE GENOMIC DNA]</scope>
</reference>
<feature type="binding site" evidence="9">
    <location>
        <position position="39"/>
    </location>
    <ligand>
        <name>Mg(2+)</name>
        <dbReference type="ChEBI" id="CHEBI:18420"/>
        <label>1</label>
    </ligand>
</feature>
<keyword evidence="9" id="KW-0464">Manganese</keyword>
<name>A0AAR2L2Q3_PYGNA</name>
<dbReference type="EC" id="3.1.11.2" evidence="3"/>
<evidence type="ECO:0000256" key="5">
    <source>
        <dbReference type="ARBA" id="ARBA00022763"/>
    </source>
</evidence>
<keyword evidence="4 9" id="KW-0479">Metal-binding</keyword>
<evidence type="ECO:0000259" key="11">
    <source>
        <dbReference type="Pfam" id="PF03372"/>
    </source>
</evidence>
<dbReference type="InterPro" id="IPR005135">
    <property type="entry name" value="Endo/exonuclease/phosphatase"/>
</dbReference>
<comment type="similarity">
    <text evidence="2">Belongs to the DNA repair enzymes AP/ExoA family.</text>
</comment>
<dbReference type="InterPro" id="IPR004808">
    <property type="entry name" value="AP_endonuc_1"/>
</dbReference>
<evidence type="ECO:0000256" key="1">
    <source>
        <dbReference type="ARBA" id="ARBA00000493"/>
    </source>
</evidence>
<evidence type="ECO:0000256" key="7">
    <source>
        <dbReference type="ARBA" id="ARBA00022842"/>
    </source>
</evidence>
<dbReference type="InterPro" id="IPR036691">
    <property type="entry name" value="Endo/exonu/phosph_ase_sf"/>
</dbReference>
<proteinExistence type="inferred from homology"/>
<dbReference type="GO" id="GO:0005634">
    <property type="term" value="C:nucleus"/>
    <property type="evidence" value="ECO:0007669"/>
    <property type="project" value="TreeGrafter"/>
</dbReference>
<feature type="binding site" evidence="9">
    <location>
        <position position="10"/>
    </location>
    <ligand>
        <name>Mg(2+)</name>
        <dbReference type="ChEBI" id="CHEBI:18420"/>
        <label>1</label>
    </ligand>
</feature>
<dbReference type="CDD" id="cd09076">
    <property type="entry name" value="L1-EN"/>
    <property type="match status" value="1"/>
</dbReference>
<dbReference type="AlphaFoldDB" id="A0AAR2L2Q3"/>
<dbReference type="GO" id="GO:0006284">
    <property type="term" value="P:base-excision repair"/>
    <property type="evidence" value="ECO:0007669"/>
    <property type="project" value="TreeGrafter"/>
</dbReference>